<protein>
    <submittedName>
        <fullName evidence="1">Uncharacterized protein</fullName>
    </submittedName>
</protein>
<sequence length="100" mass="10931">MNCGFCNQEIIGRHHLAKTCLECSNHTNKKTGMLEAISAVTKAVKNGILPPVKTLICVDCGSAAQCYDHRDYNKPLEVVPVCRKCNFRRGSAKPLTIQGA</sequence>
<name>A0A6J7WBA1_9CAUD</name>
<gene>
    <name evidence="1" type="ORF">UFOVP159_55</name>
</gene>
<proteinExistence type="predicted"/>
<reference evidence="1" key="1">
    <citation type="submission" date="2020-05" db="EMBL/GenBank/DDBJ databases">
        <authorList>
            <person name="Chiriac C."/>
            <person name="Salcher M."/>
            <person name="Ghai R."/>
            <person name="Kavagutti S V."/>
        </authorList>
    </citation>
    <scope>NUCLEOTIDE SEQUENCE</scope>
</reference>
<organism evidence="1">
    <name type="scientific">uncultured Caudovirales phage</name>
    <dbReference type="NCBI Taxonomy" id="2100421"/>
    <lineage>
        <taxon>Viruses</taxon>
        <taxon>Duplodnaviria</taxon>
        <taxon>Heunggongvirae</taxon>
        <taxon>Uroviricota</taxon>
        <taxon>Caudoviricetes</taxon>
        <taxon>Peduoviridae</taxon>
        <taxon>Maltschvirus</taxon>
        <taxon>Maltschvirus maltsch</taxon>
    </lineage>
</organism>
<accession>A0A6J7WBA1</accession>
<dbReference type="EMBL" id="LR798209">
    <property type="protein sequence ID" value="CAB5187496.1"/>
    <property type="molecule type" value="Genomic_DNA"/>
</dbReference>
<evidence type="ECO:0000313" key="1">
    <source>
        <dbReference type="EMBL" id="CAB5187496.1"/>
    </source>
</evidence>